<evidence type="ECO:0000256" key="2">
    <source>
        <dbReference type="ARBA" id="ARBA00009046"/>
    </source>
</evidence>
<dbReference type="InterPro" id="IPR014001">
    <property type="entry name" value="Helicase_ATP-bd"/>
</dbReference>
<evidence type="ECO:0000259" key="9">
    <source>
        <dbReference type="PROSITE" id="PS51192"/>
    </source>
</evidence>
<keyword evidence="11" id="KW-0540">Nuclease</keyword>
<accession>A0A8J6TR90</accession>
<dbReference type="PROSITE" id="PS51192">
    <property type="entry name" value="HELICASE_ATP_BIND_1"/>
    <property type="match status" value="1"/>
</dbReference>
<dbReference type="CDD" id="cd17930">
    <property type="entry name" value="DEXHc_cas3"/>
    <property type="match status" value="1"/>
</dbReference>
<dbReference type="NCBIfam" id="TIGR01596">
    <property type="entry name" value="cas3_HD"/>
    <property type="match status" value="1"/>
</dbReference>
<dbReference type="InterPro" id="IPR011545">
    <property type="entry name" value="DEAD/DEAH_box_helicase_dom"/>
</dbReference>
<evidence type="ECO:0000313" key="12">
    <source>
        <dbReference type="Proteomes" id="UP000605201"/>
    </source>
</evidence>
<keyword evidence="8" id="KW-0051">Antiviral defense</keyword>
<dbReference type="GO" id="GO:0003676">
    <property type="term" value="F:nucleic acid binding"/>
    <property type="evidence" value="ECO:0007669"/>
    <property type="project" value="InterPro"/>
</dbReference>
<keyword evidence="11" id="KW-0255">Endonuclease</keyword>
<protein>
    <submittedName>
        <fullName evidence="11">CRISPR-associated endonuclease Cas3</fullName>
    </submittedName>
</protein>
<dbReference type="Pfam" id="PF22590">
    <property type="entry name" value="Cas3-like_C_2"/>
    <property type="match status" value="1"/>
</dbReference>
<keyword evidence="5" id="KW-0378">Hydrolase</keyword>
<dbReference type="Pfam" id="PF18019">
    <property type="entry name" value="Cas3_HD"/>
    <property type="match status" value="1"/>
</dbReference>
<dbReference type="Pfam" id="PF00270">
    <property type="entry name" value="DEAD"/>
    <property type="match status" value="1"/>
</dbReference>
<dbReference type="SUPFAM" id="SSF52540">
    <property type="entry name" value="P-loop containing nucleoside triphosphate hydrolases"/>
    <property type="match status" value="1"/>
</dbReference>
<keyword evidence="4" id="KW-0547">Nucleotide-binding</keyword>
<dbReference type="GO" id="GO:0051607">
    <property type="term" value="P:defense response to virus"/>
    <property type="evidence" value="ECO:0007669"/>
    <property type="project" value="UniProtKB-KW"/>
</dbReference>
<evidence type="ECO:0000256" key="3">
    <source>
        <dbReference type="ARBA" id="ARBA00022723"/>
    </source>
</evidence>
<feature type="domain" description="HD Cas3-type" evidence="10">
    <location>
        <begin position="15"/>
        <end position="188"/>
    </location>
</feature>
<evidence type="ECO:0000256" key="1">
    <source>
        <dbReference type="ARBA" id="ARBA00006847"/>
    </source>
</evidence>
<evidence type="ECO:0000256" key="4">
    <source>
        <dbReference type="ARBA" id="ARBA00022741"/>
    </source>
</evidence>
<dbReference type="CDD" id="cd09641">
    <property type="entry name" value="Cas3''_I"/>
    <property type="match status" value="1"/>
</dbReference>
<evidence type="ECO:0000259" key="10">
    <source>
        <dbReference type="PROSITE" id="PS51643"/>
    </source>
</evidence>
<comment type="caution">
    <text evidence="11">The sequence shown here is derived from an EMBL/GenBank/DDBJ whole genome shotgun (WGS) entry which is preliminary data.</text>
</comment>
<name>A0A8J6TR90_9BACT</name>
<dbReference type="EMBL" id="JACNIG010000171">
    <property type="protein sequence ID" value="MBC8431752.1"/>
    <property type="molecule type" value="Genomic_DNA"/>
</dbReference>
<dbReference type="Gene3D" id="3.40.50.300">
    <property type="entry name" value="P-loop containing nucleotide triphosphate hydrolases"/>
    <property type="match status" value="2"/>
</dbReference>
<comment type="similarity">
    <text evidence="1">In the N-terminal section; belongs to the CRISPR-associated nuclease Cas3-HD family.</text>
</comment>
<proteinExistence type="inferred from homology"/>
<evidence type="ECO:0000256" key="6">
    <source>
        <dbReference type="ARBA" id="ARBA00022806"/>
    </source>
</evidence>
<dbReference type="PROSITE" id="PS51643">
    <property type="entry name" value="HD_CAS3"/>
    <property type="match status" value="1"/>
</dbReference>
<dbReference type="InterPro" id="IPR006483">
    <property type="entry name" value="CRISPR-assoc_Cas3_HD"/>
</dbReference>
<dbReference type="SUPFAM" id="SSF109604">
    <property type="entry name" value="HD-domain/PDEase-like"/>
    <property type="match status" value="1"/>
</dbReference>
<feature type="domain" description="Helicase ATP-binding" evidence="9">
    <location>
        <begin position="244"/>
        <end position="406"/>
    </location>
</feature>
<dbReference type="GO" id="GO:0004386">
    <property type="term" value="F:helicase activity"/>
    <property type="evidence" value="ECO:0007669"/>
    <property type="project" value="UniProtKB-KW"/>
</dbReference>
<dbReference type="GO" id="GO:0005524">
    <property type="term" value="F:ATP binding"/>
    <property type="evidence" value="ECO:0007669"/>
    <property type="project" value="UniProtKB-KW"/>
</dbReference>
<dbReference type="GO" id="GO:0004519">
    <property type="term" value="F:endonuclease activity"/>
    <property type="evidence" value="ECO:0007669"/>
    <property type="project" value="UniProtKB-KW"/>
</dbReference>
<reference evidence="11 12" key="1">
    <citation type="submission" date="2020-08" db="EMBL/GenBank/DDBJ databases">
        <title>Bridging the membrane lipid divide: bacteria of the FCB group superphylum have the potential to synthesize archaeal ether lipids.</title>
        <authorList>
            <person name="Villanueva L."/>
            <person name="Von Meijenfeldt F.A.B."/>
            <person name="Westbye A.B."/>
            <person name="Yadav S."/>
            <person name="Hopmans E.C."/>
            <person name="Dutilh B.E."/>
            <person name="Sinninghe Damste J.S."/>
        </authorList>
    </citation>
    <scope>NUCLEOTIDE SEQUENCE [LARGE SCALE GENOMIC DNA]</scope>
    <source>
        <strain evidence="11">NIOZ-UU17</strain>
    </source>
</reference>
<keyword evidence="7" id="KW-0067">ATP-binding</keyword>
<dbReference type="InterPro" id="IPR038257">
    <property type="entry name" value="CRISPR-assoc_Cas3_HD_sf"/>
</dbReference>
<dbReference type="GO" id="GO:0046872">
    <property type="term" value="F:metal ion binding"/>
    <property type="evidence" value="ECO:0007669"/>
    <property type="project" value="UniProtKB-KW"/>
</dbReference>
<dbReference type="Gene3D" id="1.10.3210.30">
    <property type="match status" value="1"/>
</dbReference>
<evidence type="ECO:0000256" key="8">
    <source>
        <dbReference type="ARBA" id="ARBA00023118"/>
    </source>
</evidence>
<dbReference type="InterPro" id="IPR054712">
    <property type="entry name" value="Cas3-like_dom"/>
</dbReference>
<evidence type="ECO:0000256" key="7">
    <source>
        <dbReference type="ARBA" id="ARBA00022840"/>
    </source>
</evidence>
<dbReference type="InterPro" id="IPR027417">
    <property type="entry name" value="P-loop_NTPase"/>
</dbReference>
<evidence type="ECO:0000313" key="11">
    <source>
        <dbReference type="EMBL" id="MBC8431752.1"/>
    </source>
</evidence>
<dbReference type="SMART" id="SM00487">
    <property type="entry name" value="DEXDc"/>
    <property type="match status" value="1"/>
</dbReference>
<dbReference type="AlphaFoldDB" id="A0A8J6TR90"/>
<keyword evidence="3" id="KW-0479">Metal-binding</keyword>
<dbReference type="GO" id="GO:0016787">
    <property type="term" value="F:hydrolase activity"/>
    <property type="evidence" value="ECO:0007669"/>
    <property type="project" value="UniProtKB-KW"/>
</dbReference>
<dbReference type="Proteomes" id="UP000605201">
    <property type="component" value="Unassembled WGS sequence"/>
</dbReference>
<sequence>MSVKQYYAHSKEGWPREEWQRLEAHLFNVATKAEKCAAKLQSADWAWNAAWLHDLGKAADEFQAYLLRENSLDDSEYDGTGHGRVNHSSAGAAFAEEILGPIIGVINAYLAAGHHAGLPDFYPSNTGRAALQVRLTDGKENLSRIRSAAEEIGKQLRRDIKPPAYVKPSNFHLWVRMLFSCLVDADFLDTEDFMNQEQAKARGGYTILAELKPIFDRHMQKMANTAPNTPVNAARQEVLAACKNAGQQEPGLFSLTVPTGGGKTLSGMAFALDHAVRYGKSRIIYVIPYTSIIEQTAKILADILGIENVVEHHSNLDPDKETQRSRLAAENWDASVIVTTNVQFFESLYAAKSSRCRKLHNIINSVVILDEAQLLPPELLDPCVEVMNQLVRHYGVTMVLATATQPALPKLDLPREIITNPAALYERLKRTEIILPPNINNFTQWEDVAGRLQQHNQVLCVVNTRRDCYDLYKLMPHGTIHLSALMCGEHRSEAIQEIKKRLRVGLTTRVISTQLVEAGVDMDFPVVYRALAGLDSIAQAGGRCNREGKLNVDGRIGEVHVFVPPKSAPRGLLLKGEYTTRELLSLPDFNPQNPDEFTRYFNLFYSKVNDTGSRFKEWLQKDVPHVHFRTAGNEFKLIDDKAQQSVFINFGNSGKWLDELRRIGPKRHNMRKLQRYSVNLSRRDFEKAKMDGLLEEVWAGLWCWIGRYDHHHGLDLFGRGWVPEDLMI</sequence>
<keyword evidence="6" id="KW-0347">Helicase</keyword>
<evidence type="ECO:0000256" key="5">
    <source>
        <dbReference type="ARBA" id="ARBA00022801"/>
    </source>
</evidence>
<organism evidence="11 12">
    <name type="scientific">Candidatus Desulfatibia vada</name>
    <dbReference type="NCBI Taxonomy" id="2841696"/>
    <lineage>
        <taxon>Bacteria</taxon>
        <taxon>Pseudomonadati</taxon>
        <taxon>Thermodesulfobacteriota</taxon>
        <taxon>Desulfobacteria</taxon>
        <taxon>Desulfobacterales</taxon>
        <taxon>Desulfobacterales incertae sedis</taxon>
        <taxon>Candidatus Desulfatibia</taxon>
    </lineage>
</organism>
<comment type="similarity">
    <text evidence="2">In the central section; belongs to the CRISPR-associated helicase Cas3 family.</text>
</comment>
<gene>
    <name evidence="11" type="ORF">H8D96_07505</name>
</gene>